<keyword evidence="1" id="KW-0732">Signal</keyword>
<sequence>MIKIYNGFIGTVLLSAACFAQANEQQQTEQQCQQQLDRFVGMQNHVRQQSNSSVPTMAVGFSSAEIERLSQQQGYCATWQQLIVRLQQQHSTILDKTEQKTGQPAPKR</sequence>
<dbReference type="PROSITE" id="PS51257">
    <property type="entry name" value="PROKAR_LIPOPROTEIN"/>
    <property type="match status" value="1"/>
</dbReference>
<organism evidence="2 3">
    <name type="scientific">Neiella litorisoli</name>
    <dbReference type="NCBI Taxonomy" id="2771431"/>
    <lineage>
        <taxon>Bacteria</taxon>
        <taxon>Pseudomonadati</taxon>
        <taxon>Pseudomonadota</taxon>
        <taxon>Gammaproteobacteria</taxon>
        <taxon>Alteromonadales</taxon>
        <taxon>Echinimonadaceae</taxon>
        <taxon>Neiella</taxon>
    </lineage>
</organism>
<evidence type="ECO:0008006" key="4">
    <source>
        <dbReference type="Google" id="ProtNLM"/>
    </source>
</evidence>
<name>A0A8J6UPH2_9GAMM</name>
<dbReference type="Proteomes" id="UP000638014">
    <property type="component" value="Unassembled WGS sequence"/>
</dbReference>
<evidence type="ECO:0000313" key="2">
    <source>
        <dbReference type="EMBL" id="MBD1388382.1"/>
    </source>
</evidence>
<dbReference type="RefSeq" id="WP_191143494.1">
    <property type="nucleotide sequence ID" value="NZ_JACXAF010000003.1"/>
</dbReference>
<comment type="caution">
    <text evidence="2">The sequence shown here is derived from an EMBL/GenBank/DDBJ whole genome shotgun (WGS) entry which is preliminary data.</text>
</comment>
<protein>
    <recommendedName>
        <fullName evidence="4">Secreted protein</fullName>
    </recommendedName>
</protein>
<accession>A0A8J6UPH2</accession>
<feature type="signal peptide" evidence="1">
    <location>
        <begin position="1"/>
        <end position="22"/>
    </location>
</feature>
<evidence type="ECO:0000313" key="3">
    <source>
        <dbReference type="Proteomes" id="UP000638014"/>
    </source>
</evidence>
<evidence type="ECO:0000256" key="1">
    <source>
        <dbReference type="SAM" id="SignalP"/>
    </source>
</evidence>
<keyword evidence="3" id="KW-1185">Reference proteome</keyword>
<dbReference type="EMBL" id="JACXAF010000003">
    <property type="protein sequence ID" value="MBD1388382.1"/>
    <property type="molecule type" value="Genomic_DNA"/>
</dbReference>
<proteinExistence type="predicted"/>
<dbReference type="AlphaFoldDB" id="A0A8J6UPH2"/>
<reference evidence="2" key="1">
    <citation type="submission" date="2020-09" db="EMBL/GenBank/DDBJ databases">
        <title>A novel bacterium of genus Neiella, isolated from South China Sea.</title>
        <authorList>
            <person name="Huang H."/>
            <person name="Mo K."/>
            <person name="Hu Y."/>
        </authorList>
    </citation>
    <scope>NUCLEOTIDE SEQUENCE</scope>
    <source>
        <strain evidence="2">HB171785</strain>
    </source>
</reference>
<gene>
    <name evidence="2" type="ORF">IC617_02980</name>
</gene>
<feature type="chain" id="PRO_5035190482" description="Secreted protein" evidence="1">
    <location>
        <begin position="23"/>
        <end position="108"/>
    </location>
</feature>